<name>A0A1H6YFB3_9PSED</name>
<keyword evidence="1" id="KW-0472">Membrane</keyword>
<evidence type="ECO:0008006" key="4">
    <source>
        <dbReference type="Google" id="ProtNLM"/>
    </source>
</evidence>
<organism evidence="2 3">
    <name type="scientific">Pseudomonas linyingensis</name>
    <dbReference type="NCBI Taxonomy" id="915471"/>
    <lineage>
        <taxon>Bacteria</taxon>
        <taxon>Pseudomonadati</taxon>
        <taxon>Pseudomonadota</taxon>
        <taxon>Gammaproteobacteria</taxon>
        <taxon>Pseudomonadales</taxon>
        <taxon>Pseudomonadaceae</taxon>
        <taxon>Pseudomonas</taxon>
    </lineage>
</organism>
<dbReference type="AlphaFoldDB" id="A0A1H6YFB3"/>
<keyword evidence="3" id="KW-1185">Reference proteome</keyword>
<keyword evidence="1" id="KW-0812">Transmembrane</keyword>
<evidence type="ECO:0000256" key="1">
    <source>
        <dbReference type="SAM" id="Phobius"/>
    </source>
</evidence>
<keyword evidence="1" id="KW-1133">Transmembrane helix</keyword>
<reference evidence="3" key="1">
    <citation type="submission" date="2016-10" db="EMBL/GenBank/DDBJ databases">
        <authorList>
            <person name="Varghese N."/>
            <person name="Submissions S."/>
        </authorList>
    </citation>
    <scope>NUCLEOTIDE SEQUENCE [LARGE SCALE GENOMIC DNA]</scope>
    <source>
        <strain evidence="3">LMG 25967</strain>
    </source>
</reference>
<dbReference type="RefSeq" id="WP_090311205.1">
    <property type="nucleotide sequence ID" value="NZ_FNZE01000008.1"/>
</dbReference>
<dbReference type="STRING" id="915471.SAMN05216201_1088"/>
<sequence>MAKVGRVARRKRNRELIRATGLGLLLLAVLSMGGYFFVHRDIAPDRATLCPASGPLGHYVVLVDNTDPYNFMQRQAFLQSLTALAEEKVEEGHLLSIYVLGAEVSEHATPVFEKCNPGVGAGKSEMTANLARIKKRYEDEFKKPILKLSESVLVDKPSDRSPIFEMLQIASINGFRAKDVQGDRVLVIFSDMLPNTQEFSMFKGYGSFSSFLDSHYGRKSQTDLGGVKVEVNYLLNYPKLQTRSQLSFWEEYFKKAGARIVSVKTLEG</sequence>
<gene>
    <name evidence="2" type="ORF">SAMN05216201_1088</name>
</gene>
<proteinExistence type="predicted"/>
<evidence type="ECO:0000313" key="3">
    <source>
        <dbReference type="Proteomes" id="UP000242930"/>
    </source>
</evidence>
<dbReference type="EMBL" id="FNZE01000008">
    <property type="protein sequence ID" value="SEJ39166.1"/>
    <property type="molecule type" value="Genomic_DNA"/>
</dbReference>
<evidence type="ECO:0000313" key="2">
    <source>
        <dbReference type="EMBL" id="SEJ39166.1"/>
    </source>
</evidence>
<protein>
    <recommendedName>
        <fullName evidence="4">VWFA domain-containing protein</fullName>
    </recommendedName>
</protein>
<dbReference type="OrthoDB" id="8906291at2"/>
<feature type="transmembrane region" description="Helical" evidence="1">
    <location>
        <begin position="21"/>
        <end position="38"/>
    </location>
</feature>
<accession>A0A1H6YFB3</accession>
<dbReference type="Proteomes" id="UP000242930">
    <property type="component" value="Unassembled WGS sequence"/>
</dbReference>